<accession>A0AA36IJV9</accession>
<name>A0AA36IJV9_9DINO</name>
<gene>
    <name evidence="2" type="ORF">EVOR1521_LOCUS14823</name>
</gene>
<keyword evidence="3" id="KW-1185">Reference proteome</keyword>
<evidence type="ECO:0000256" key="1">
    <source>
        <dbReference type="SAM" id="MobiDB-lite"/>
    </source>
</evidence>
<organism evidence="2 3">
    <name type="scientific">Effrenium voratum</name>
    <dbReference type="NCBI Taxonomy" id="2562239"/>
    <lineage>
        <taxon>Eukaryota</taxon>
        <taxon>Sar</taxon>
        <taxon>Alveolata</taxon>
        <taxon>Dinophyceae</taxon>
        <taxon>Suessiales</taxon>
        <taxon>Symbiodiniaceae</taxon>
        <taxon>Effrenium</taxon>
    </lineage>
</organism>
<dbReference type="EMBL" id="CAUJNA010001813">
    <property type="protein sequence ID" value="CAJ1389143.1"/>
    <property type="molecule type" value="Genomic_DNA"/>
</dbReference>
<feature type="compositionally biased region" description="Basic and acidic residues" evidence="1">
    <location>
        <begin position="130"/>
        <end position="141"/>
    </location>
</feature>
<feature type="region of interest" description="Disordered" evidence="1">
    <location>
        <begin position="65"/>
        <end position="84"/>
    </location>
</feature>
<evidence type="ECO:0000313" key="2">
    <source>
        <dbReference type="EMBL" id="CAJ1389143.1"/>
    </source>
</evidence>
<sequence>MVDVSACLDHRGDVDRAHRPDASAHVEYKPLSANRIRSFAPPARQPRGRPIAPIARANEASLSHGWGKDLRFSSGEISPEPAAEELPRAPAVVIRRVLVRRVQMTQATSFQQEAEKVGAYAPQHPSTTRCESEETRTHSEEETASTKSSDDDASAGCSMPSRGAEPRQAVGLWGA</sequence>
<proteinExistence type="predicted"/>
<feature type="region of interest" description="Disordered" evidence="1">
    <location>
        <begin position="111"/>
        <end position="175"/>
    </location>
</feature>
<protein>
    <submittedName>
        <fullName evidence="2">Uncharacterized protein</fullName>
    </submittedName>
</protein>
<reference evidence="2" key="1">
    <citation type="submission" date="2023-08" db="EMBL/GenBank/DDBJ databases">
        <authorList>
            <person name="Chen Y."/>
            <person name="Shah S."/>
            <person name="Dougan E. K."/>
            <person name="Thang M."/>
            <person name="Chan C."/>
        </authorList>
    </citation>
    <scope>NUCLEOTIDE SEQUENCE</scope>
</reference>
<dbReference type="AlphaFoldDB" id="A0AA36IJV9"/>
<dbReference type="Proteomes" id="UP001178507">
    <property type="component" value="Unassembled WGS sequence"/>
</dbReference>
<comment type="caution">
    <text evidence="2">The sequence shown here is derived from an EMBL/GenBank/DDBJ whole genome shotgun (WGS) entry which is preliminary data.</text>
</comment>
<evidence type="ECO:0000313" key="3">
    <source>
        <dbReference type="Proteomes" id="UP001178507"/>
    </source>
</evidence>